<comment type="function">
    <text evidence="5">Regulatory protein of the TOL plasmid xyl operons. XylS activates the xylXYZLTEGFJQKIH operon required for the degradation of toluene, m-xylene and p-xylene.</text>
</comment>
<comment type="subcellular location">
    <subcellularLocation>
        <location evidence="1">Cytoplasm</location>
    </subcellularLocation>
</comment>
<dbReference type="InterPro" id="IPR018060">
    <property type="entry name" value="HTH_AraC"/>
</dbReference>
<dbReference type="Pfam" id="PF12852">
    <property type="entry name" value="Cupin_6"/>
    <property type="match status" value="1"/>
</dbReference>
<keyword evidence="8" id="KW-1185">Reference proteome</keyword>
<dbReference type="Pfam" id="PF12833">
    <property type="entry name" value="HTH_18"/>
    <property type="match status" value="1"/>
</dbReference>
<dbReference type="PANTHER" id="PTHR46796:SF13">
    <property type="entry name" value="HTH-TYPE TRANSCRIPTIONAL ACTIVATOR RHAS"/>
    <property type="match status" value="1"/>
</dbReference>
<dbReference type="RefSeq" id="WP_305470535.1">
    <property type="nucleotide sequence ID" value="NZ_CP117425.1"/>
</dbReference>
<evidence type="ECO:0000256" key="4">
    <source>
        <dbReference type="ARBA" id="ARBA00023163"/>
    </source>
</evidence>
<proteinExistence type="predicted"/>
<dbReference type="PROSITE" id="PS00041">
    <property type="entry name" value="HTH_ARAC_FAMILY_1"/>
    <property type="match status" value="1"/>
</dbReference>
<reference evidence="7 8" key="1">
    <citation type="submission" date="2023-02" db="EMBL/GenBank/DDBJ databases">
        <title>Evolution of Hrp T3SS in non-pathogenic Pseudomonas fluorescens.</title>
        <authorList>
            <person name="Liao K."/>
            <person name="Wei H."/>
            <person name="Gu Y."/>
        </authorList>
    </citation>
    <scope>NUCLEOTIDE SEQUENCE [LARGE SCALE GENOMIC DNA]</scope>
    <source>
        <strain evidence="7 8">FP2034</strain>
    </source>
</reference>
<protein>
    <submittedName>
        <fullName evidence="7">AraC family transcriptional regulator</fullName>
    </submittedName>
</protein>
<keyword evidence="2" id="KW-0805">Transcription regulation</keyword>
<dbReference type="SMART" id="SM00342">
    <property type="entry name" value="HTH_ARAC"/>
    <property type="match status" value="1"/>
</dbReference>
<dbReference type="PANTHER" id="PTHR46796">
    <property type="entry name" value="HTH-TYPE TRANSCRIPTIONAL ACTIVATOR RHAS-RELATED"/>
    <property type="match status" value="1"/>
</dbReference>
<dbReference type="InterPro" id="IPR018062">
    <property type="entry name" value="HTH_AraC-typ_CS"/>
</dbReference>
<keyword evidence="4" id="KW-0804">Transcription</keyword>
<dbReference type="SUPFAM" id="SSF46689">
    <property type="entry name" value="Homeodomain-like"/>
    <property type="match status" value="1"/>
</dbReference>
<evidence type="ECO:0000259" key="6">
    <source>
        <dbReference type="PROSITE" id="PS01124"/>
    </source>
</evidence>
<dbReference type="InterPro" id="IPR032783">
    <property type="entry name" value="AraC_lig"/>
</dbReference>
<evidence type="ECO:0000313" key="8">
    <source>
        <dbReference type="Proteomes" id="UP001224838"/>
    </source>
</evidence>
<dbReference type="EMBL" id="CP117451">
    <property type="protein sequence ID" value="WLH03355.1"/>
    <property type="molecule type" value="Genomic_DNA"/>
</dbReference>
<evidence type="ECO:0000256" key="5">
    <source>
        <dbReference type="ARBA" id="ARBA00037345"/>
    </source>
</evidence>
<dbReference type="InterPro" id="IPR009057">
    <property type="entry name" value="Homeodomain-like_sf"/>
</dbReference>
<evidence type="ECO:0000256" key="2">
    <source>
        <dbReference type="ARBA" id="ARBA00023015"/>
    </source>
</evidence>
<dbReference type="InterPro" id="IPR050204">
    <property type="entry name" value="AraC_XylS_family_regulators"/>
</dbReference>
<accession>A0ABY9FJL4</accession>
<feature type="domain" description="HTH araC/xylS-type" evidence="6">
    <location>
        <begin position="257"/>
        <end position="355"/>
    </location>
</feature>
<evidence type="ECO:0000256" key="3">
    <source>
        <dbReference type="ARBA" id="ARBA00023125"/>
    </source>
</evidence>
<keyword evidence="3" id="KW-0238">DNA-binding</keyword>
<gene>
    <name evidence="7" type="ORF">PSH92_10915</name>
</gene>
<name>A0ABY9FJL4_9PSED</name>
<evidence type="ECO:0000256" key="1">
    <source>
        <dbReference type="ARBA" id="ARBA00004496"/>
    </source>
</evidence>
<organism evidence="7 8">
    <name type="scientific">Pseudomonas beijingensis</name>
    <dbReference type="NCBI Taxonomy" id="2954101"/>
    <lineage>
        <taxon>Bacteria</taxon>
        <taxon>Pseudomonadati</taxon>
        <taxon>Pseudomonadota</taxon>
        <taxon>Gammaproteobacteria</taxon>
        <taxon>Pseudomonadales</taxon>
        <taxon>Pseudomonadaceae</taxon>
        <taxon>Pseudomonas</taxon>
    </lineage>
</organism>
<dbReference type="Gene3D" id="1.10.10.60">
    <property type="entry name" value="Homeodomain-like"/>
    <property type="match status" value="1"/>
</dbReference>
<sequence length="365" mass="39792">MSQLANAIAQDPITLDQGLFKYRDEVLWSLSNPARYLPSEAFDLLLRSIRLSAAVPGHANLTAPFGVDVRYGADTFVIYEAYRGQCVVSFDAPVEPMNFCQGDMLVLPFHTHHRIMAPDHTPCIDIRDLMAAQVEPHVTDSQGHPSLGLLLDQQVNYGGGGELFELRMVIMFVDKQTSGALINGLPGPMLLKGFADKHRSFLNAIHDELDVQRGSRSVTQPAAIRLAEALLTIALKEATSQPDTGPIYNGLADPAVARVISAVLKEPQKDWGLQDLVEVAHVCRSALNSRFMASVGMSPRHFVSHVRLARASEMLTETTLSIASITERSNYSSEAAFNRAFRKWCGLTPGAVRAAATSVSKLAPS</sequence>
<dbReference type="PROSITE" id="PS01124">
    <property type="entry name" value="HTH_ARAC_FAMILY_2"/>
    <property type="match status" value="1"/>
</dbReference>
<evidence type="ECO:0000313" key="7">
    <source>
        <dbReference type="EMBL" id="WLH03355.1"/>
    </source>
</evidence>
<dbReference type="Proteomes" id="UP001224838">
    <property type="component" value="Chromosome"/>
</dbReference>